<sequence length="172" mass="19509">MQTQDMLLEVDNFALVTYNEQNRLPSLIWTRGISPRKMLIFGSFNQFSRVYRQFNVQFEPRTSNPSVSSPSAPHVLLCACTRACARDAPNVYPRIRALVTALPSARHRATKRLPARPTPPRVPDTVTAHLVVHSKPSRVHYRPSKDSTEPPDSLTLPRLFPHILRLGKLFST</sequence>
<dbReference type="EMBL" id="PGOL01000597">
    <property type="protein sequence ID" value="PKI67550.1"/>
    <property type="molecule type" value="Genomic_DNA"/>
</dbReference>
<evidence type="ECO:0000313" key="1">
    <source>
        <dbReference type="EMBL" id="PKI67550.1"/>
    </source>
</evidence>
<gene>
    <name evidence="1" type="ORF">CRG98_012134</name>
</gene>
<reference evidence="1 2" key="1">
    <citation type="submission" date="2017-11" db="EMBL/GenBank/DDBJ databases">
        <title>De-novo sequencing of pomegranate (Punica granatum L.) genome.</title>
        <authorList>
            <person name="Akparov Z."/>
            <person name="Amiraslanov A."/>
            <person name="Hajiyeva S."/>
            <person name="Abbasov M."/>
            <person name="Kaur K."/>
            <person name="Hamwieh A."/>
            <person name="Solovyev V."/>
            <person name="Salamov A."/>
            <person name="Braich B."/>
            <person name="Kosarev P."/>
            <person name="Mahmoud A."/>
            <person name="Hajiyev E."/>
            <person name="Babayeva S."/>
            <person name="Izzatullayeva V."/>
            <person name="Mammadov A."/>
            <person name="Mammadov A."/>
            <person name="Sharifova S."/>
            <person name="Ojaghi J."/>
            <person name="Eynullazada K."/>
            <person name="Bayramov B."/>
            <person name="Abdulazimova A."/>
            <person name="Shahmuradov I."/>
        </authorList>
    </citation>
    <scope>NUCLEOTIDE SEQUENCE [LARGE SCALE GENOMIC DNA]</scope>
    <source>
        <strain evidence="2">cv. AG2017</strain>
        <tissue evidence="1">Leaf</tissue>
    </source>
</reference>
<accession>A0A2I0KGW5</accession>
<evidence type="ECO:0000313" key="2">
    <source>
        <dbReference type="Proteomes" id="UP000233551"/>
    </source>
</evidence>
<comment type="caution">
    <text evidence="1">The sequence shown here is derived from an EMBL/GenBank/DDBJ whole genome shotgun (WGS) entry which is preliminary data.</text>
</comment>
<protein>
    <submittedName>
        <fullName evidence="1">Uncharacterized protein</fullName>
    </submittedName>
</protein>
<dbReference type="AlphaFoldDB" id="A0A2I0KGW5"/>
<organism evidence="1 2">
    <name type="scientific">Punica granatum</name>
    <name type="common">Pomegranate</name>
    <dbReference type="NCBI Taxonomy" id="22663"/>
    <lineage>
        <taxon>Eukaryota</taxon>
        <taxon>Viridiplantae</taxon>
        <taxon>Streptophyta</taxon>
        <taxon>Embryophyta</taxon>
        <taxon>Tracheophyta</taxon>
        <taxon>Spermatophyta</taxon>
        <taxon>Magnoliopsida</taxon>
        <taxon>eudicotyledons</taxon>
        <taxon>Gunneridae</taxon>
        <taxon>Pentapetalae</taxon>
        <taxon>rosids</taxon>
        <taxon>malvids</taxon>
        <taxon>Myrtales</taxon>
        <taxon>Lythraceae</taxon>
        <taxon>Punica</taxon>
    </lineage>
</organism>
<keyword evidence="2" id="KW-1185">Reference proteome</keyword>
<dbReference type="Proteomes" id="UP000233551">
    <property type="component" value="Unassembled WGS sequence"/>
</dbReference>
<proteinExistence type="predicted"/>
<name>A0A2I0KGW5_PUNGR</name>